<proteinExistence type="predicted"/>
<dbReference type="EMBL" id="MRCY01000228">
    <property type="protein sequence ID" value="RKK91427.1"/>
    <property type="molecule type" value="Genomic_DNA"/>
</dbReference>
<comment type="caution">
    <text evidence="1">The sequence shown here is derived from an EMBL/GenBank/DDBJ whole genome shotgun (WGS) entry which is preliminary data.</text>
</comment>
<sequence>MRRTPSGMFFPYEEGGVSPTDGILGRVINTVNTARDIAHVIWSGGWRK</sequence>
<evidence type="ECO:0000313" key="1">
    <source>
        <dbReference type="EMBL" id="RKK91427.1"/>
    </source>
</evidence>
<dbReference type="Proteomes" id="UP000285860">
    <property type="component" value="Unassembled WGS sequence"/>
</dbReference>
<organism evidence="1 2">
    <name type="scientific">Fusarium oxysporum</name>
    <name type="common">Fusarium vascular wilt</name>
    <dbReference type="NCBI Taxonomy" id="5507"/>
    <lineage>
        <taxon>Eukaryota</taxon>
        <taxon>Fungi</taxon>
        <taxon>Dikarya</taxon>
        <taxon>Ascomycota</taxon>
        <taxon>Pezizomycotina</taxon>
        <taxon>Sordariomycetes</taxon>
        <taxon>Hypocreomycetidae</taxon>
        <taxon>Hypocreales</taxon>
        <taxon>Nectriaceae</taxon>
        <taxon>Fusarium</taxon>
        <taxon>Fusarium oxysporum species complex</taxon>
    </lineage>
</organism>
<accession>A0A420PFX6</accession>
<evidence type="ECO:0000313" key="2">
    <source>
        <dbReference type="Proteomes" id="UP000285860"/>
    </source>
</evidence>
<protein>
    <submittedName>
        <fullName evidence="1">Uncharacterized protein</fullName>
    </submittedName>
</protein>
<name>A0A420PFX6_FUSOX</name>
<dbReference type="AlphaFoldDB" id="A0A420PFX6"/>
<gene>
    <name evidence="1" type="ORF">BFJ68_g16190</name>
</gene>
<reference evidence="1 2" key="1">
    <citation type="journal article" date="2018" name="Sci. Rep.">
        <title>Characterisation of pathogen-specific regions and novel effector candidates in Fusarium oxysporum f. sp. cepae.</title>
        <authorList>
            <person name="Armitage A.D."/>
            <person name="Taylor A."/>
            <person name="Sobczyk M.K."/>
            <person name="Baxter L."/>
            <person name="Greenfield B.P."/>
            <person name="Bates H.J."/>
            <person name="Wilson F."/>
            <person name="Jackson A.C."/>
            <person name="Ott S."/>
            <person name="Harrison R.J."/>
            <person name="Clarkson J.P."/>
        </authorList>
    </citation>
    <scope>NUCLEOTIDE SEQUENCE [LARGE SCALE GENOMIC DNA]</scope>
    <source>
        <strain evidence="1 2">Fo_A28</strain>
    </source>
</reference>